<evidence type="ECO:0000256" key="5">
    <source>
        <dbReference type="ARBA" id="ARBA00022747"/>
    </source>
</evidence>
<dbReference type="PROSITE" id="PS51679">
    <property type="entry name" value="SAM_MT_C5"/>
    <property type="match status" value="1"/>
</dbReference>
<evidence type="ECO:0000256" key="2">
    <source>
        <dbReference type="ARBA" id="ARBA00022603"/>
    </source>
</evidence>
<dbReference type="GO" id="GO:0032259">
    <property type="term" value="P:methylation"/>
    <property type="evidence" value="ECO:0007669"/>
    <property type="project" value="UniProtKB-KW"/>
</dbReference>
<comment type="similarity">
    <text evidence="6">Belongs to the class I-like SAM-binding methyltransferase superfamily. C5-methyltransferase family.</text>
</comment>
<dbReference type="Gene3D" id="3.40.50.150">
    <property type="entry name" value="Vaccinia Virus protein VP39"/>
    <property type="match status" value="1"/>
</dbReference>
<dbReference type="Gene3D" id="3.90.120.10">
    <property type="entry name" value="DNA Methylase, subunit A, domain 2"/>
    <property type="match status" value="1"/>
</dbReference>
<dbReference type="Pfam" id="PF00145">
    <property type="entry name" value="DNA_methylase"/>
    <property type="match status" value="1"/>
</dbReference>
<keyword evidence="2 6" id="KW-0489">Methyltransferase</keyword>
<evidence type="ECO:0000256" key="1">
    <source>
        <dbReference type="ARBA" id="ARBA00011975"/>
    </source>
</evidence>
<evidence type="ECO:0000256" key="6">
    <source>
        <dbReference type="PROSITE-ProRule" id="PRU01016"/>
    </source>
</evidence>
<dbReference type="Proteomes" id="UP001500729">
    <property type="component" value="Unassembled WGS sequence"/>
</dbReference>
<name>A0ABN1BYV9_SACER</name>
<dbReference type="PANTHER" id="PTHR10629:SF52">
    <property type="entry name" value="DNA (CYTOSINE-5)-METHYLTRANSFERASE 1"/>
    <property type="match status" value="1"/>
</dbReference>
<evidence type="ECO:0000256" key="4">
    <source>
        <dbReference type="ARBA" id="ARBA00022691"/>
    </source>
</evidence>
<evidence type="ECO:0000256" key="3">
    <source>
        <dbReference type="ARBA" id="ARBA00022679"/>
    </source>
</evidence>
<sequence>MAIGLEAAGFDPVMLFDEDTDACATLRINRPTWDVREYDLFEFIGNDHPQVLDVDLFAGAPPRVPYSVAGNRRAVERTRDPFRAAVWLAAEIQPKAILLDNVPALVKEDAFRGERDFIRDELGNCGYEVEWVVLDAQRFGVPQRRPHGLIVGMAPEHLARFSWPVGNDHGAPTVGDVLRKSMASRGWPGAEEWGRQANEIAPTIVGGAKGRGGADLGPSRTKDIWARLCVNGASVADQPPGPDHIVDPNDRKTFPKLTVEQAADLQGFPAEWSFSGRKTSRFRQVGHAVPPALAEAVGKSIAVALATA</sequence>
<evidence type="ECO:0000313" key="8">
    <source>
        <dbReference type="Proteomes" id="UP001500729"/>
    </source>
</evidence>
<organism evidence="7 8">
    <name type="scientific">Saccharopolyspora erythraea</name>
    <name type="common">Streptomyces erythraeus</name>
    <dbReference type="NCBI Taxonomy" id="1836"/>
    <lineage>
        <taxon>Bacteria</taxon>
        <taxon>Bacillati</taxon>
        <taxon>Actinomycetota</taxon>
        <taxon>Actinomycetes</taxon>
        <taxon>Pseudonocardiales</taxon>
        <taxon>Pseudonocardiaceae</taxon>
        <taxon>Saccharopolyspora</taxon>
    </lineage>
</organism>
<accession>A0ABN1BYV9</accession>
<dbReference type="EC" id="2.1.1.37" evidence="1"/>
<keyword evidence="3 6" id="KW-0808">Transferase</keyword>
<dbReference type="InterPro" id="IPR050390">
    <property type="entry name" value="C5-Methyltransferase"/>
</dbReference>
<keyword evidence="5" id="KW-0680">Restriction system</keyword>
<protein>
    <recommendedName>
        <fullName evidence="1">DNA (cytosine-5-)-methyltransferase</fullName>
        <ecNumber evidence="1">2.1.1.37</ecNumber>
    </recommendedName>
</protein>
<dbReference type="SUPFAM" id="SSF53335">
    <property type="entry name" value="S-adenosyl-L-methionine-dependent methyltransferases"/>
    <property type="match status" value="1"/>
</dbReference>
<reference evidence="7 8" key="1">
    <citation type="journal article" date="2019" name="Int. J. Syst. Evol. Microbiol.">
        <title>The Global Catalogue of Microorganisms (GCM) 10K type strain sequencing project: providing services to taxonomists for standard genome sequencing and annotation.</title>
        <authorList>
            <consortium name="The Broad Institute Genomics Platform"/>
            <consortium name="The Broad Institute Genome Sequencing Center for Infectious Disease"/>
            <person name="Wu L."/>
            <person name="Ma J."/>
        </authorList>
    </citation>
    <scope>NUCLEOTIDE SEQUENCE [LARGE SCALE GENOMIC DNA]</scope>
    <source>
        <strain evidence="7 8">JCM 10303</strain>
    </source>
</reference>
<proteinExistence type="inferred from homology"/>
<dbReference type="InterPro" id="IPR001525">
    <property type="entry name" value="C5_MeTfrase"/>
</dbReference>
<dbReference type="InterPro" id="IPR029063">
    <property type="entry name" value="SAM-dependent_MTases_sf"/>
</dbReference>
<keyword evidence="4 6" id="KW-0949">S-adenosyl-L-methionine</keyword>
<keyword evidence="8" id="KW-1185">Reference proteome</keyword>
<evidence type="ECO:0000313" key="7">
    <source>
        <dbReference type="EMBL" id="GAA0508336.1"/>
    </source>
</evidence>
<comment type="caution">
    <text evidence="7">The sequence shown here is derived from an EMBL/GenBank/DDBJ whole genome shotgun (WGS) entry which is preliminary data.</text>
</comment>
<dbReference type="PANTHER" id="PTHR10629">
    <property type="entry name" value="CYTOSINE-SPECIFIC METHYLTRANSFERASE"/>
    <property type="match status" value="1"/>
</dbReference>
<dbReference type="GO" id="GO:0008168">
    <property type="term" value="F:methyltransferase activity"/>
    <property type="evidence" value="ECO:0007669"/>
    <property type="project" value="UniProtKB-KW"/>
</dbReference>
<dbReference type="EMBL" id="BAAAGS010000002">
    <property type="protein sequence ID" value="GAA0508336.1"/>
    <property type="molecule type" value="Genomic_DNA"/>
</dbReference>
<gene>
    <name evidence="7" type="ORF">GCM10009533_03890</name>
</gene>
<comment type="caution">
    <text evidence="6">Lacks conserved residue(s) required for the propagation of feature annotation.</text>
</comment>